<feature type="region of interest" description="Disordered" evidence="3">
    <location>
        <begin position="1643"/>
        <end position="1720"/>
    </location>
</feature>
<evidence type="ECO:0000259" key="4">
    <source>
        <dbReference type="PROSITE" id="PS50245"/>
    </source>
</evidence>
<feature type="domain" description="CAP-Gly" evidence="4">
    <location>
        <begin position="85"/>
        <end position="127"/>
    </location>
</feature>
<sequence>MMEQATEGRKEGQVPASTGLGMRPQNLLLKPGYVSSSNNGISGEGTVSDGTNIPFDTAVESEWSNWIGQHVCVGGAKKGILRYFGPVEFHAGLWCGIELDELVGKNDGSVHGIKYFTCDNNYGIFAPVKKVQKIYLPYNLPHDFDSENFRKLEHTGDFVQAKSKLPTMLSKFSMQSSKNINFRNLDAGNSLSEDQKMSPLKTSFHNENETFLQTPSDPHNVPEISKAESIFQMLETHSQENYMRTGQSKVKGRANLLQKNTLTTDNNLNSIPVVQDQNQVFKMTISGLGSTSVKEKGDEVVYENILPQGPMDKLNSTFDMEYDSSLESENTTDILPPIWTHNSKEVDKSSEDLQYPREDSLFHQEEFLHHIKVQSLENVSDDNENFDDEGLSLDFEESLGILTPNQMKDFTLCSEKQTSLVTDFHAVMLPKSFSCDEMNELPEYEVVEDVTIEYRDISDQAPYISRNGGNTFIQQNNTSLPNEKVITKNSEESSEYLPEICSDKSDSTEQFVDETIETSMPSSFSKDEHKNLTPEGMHRNLTYGTESIPSQSFGQEIHEVFIPFGFQADNVEKVTQKQLLKKQEHSELPVQNDIFPKSDISDIEDHELSSVYLIQENSGSLVKNGRLAEDYTKLCEIMLSKTSDDIKNEGRLLNTCFLRQLNYQQSDTPDEKVLNIHETMDHCIGPSKMSNTKVFIPVKQDEQMLSRETSFVSMERPSSTFTIGSTDTGFQGDLDSEGMLLGEEYCMRFSTYSQDSGTLSLEPEMEQQLKVRSEFYSGEKKITSDETISEQQNIDFGSNSLDKQLGLQGQKQGGKTPKYEITVNSGHVSEKLLGYRNESTYQAHSMWENKMKDDSKELLRWQENKDISNVTTVTSEIKIEGALSVSLSTTPFATDPCAADTEKDKSISINNIINHTIKDDSENIEAKESNPQTNPKQGKDEFAPSVDKSIKNMRNEQHPPKKVKTPKKNVMSKIKAMIESTGKKSKTEETKKTSQVQKKSRWDAVTSKIKASMDEEKSKPKTKKDIKSRIDTNLMVSQQPQESKSPKCLRNKSKYSVNEGNFISSKQSAFSKSKNTTNSQGTQRKICTSPIILDSQDFHDESNLSSLSPSSTLNFTSSLSEAVPSIKSLNLKNSKPLNSTMSPTQSLSPGPPSEMSIASLISQGSHSSSRIVIHKQNHISSHVTRSVIIKPSVGKTNQSFSQKQTPAKKARPVASSVANSSQPLQASSTRNLSFSQQIQRQRRVSSQVQPKDRPFAVSSVPGERRKTQGENVQEIQRLEALCETRTKQLNWLKLQLKHATLGFDSFSVLIKYLTEELDAFSNPWLVNELQSTKEDLQKTETQLKQYQDEIEDLKRFYTDEIEALTEKLKDAQREEVDRLILKHEQELETLKTEHETKIVELTEHHVATARDSQVRHSSEIEALNKQHCMFVEELEKNFTDKLNVAKLSHEIAIQSLTENQDELQQQVEGLQHEKETMEVALKQDVESKIQWIINQNTDLKKEVESLKLVLEMRKAEIHNLRKENLKLKKDLEELPLAKEQVEKLKARNEDLQARVKEKVELERHLSYEQQKLKESYEKESKVNKRLSMEKEELQWKLKQTMEASILLNSSTDETTEIDRLDHLVKDHTLRKSPIRMSVFFDSIDGNTNHHKYPSSGPRAGRPLSASSALRGSTGNRNGSSSSPCTPSKKRSQRYLDNGISGRSNSKPLEEKASDNESISSTETLDLLNGGLKDIQHTPMGEISDVIPCVLSTIANKNSIFKCSEQDSVNKQTDNFKLTEGSTTVDRELIIKKVFKQKTFEPNVEESSKMRADSQLTTTTNLDCIRDLSSSTPSDVEQYDIAQQEHISAKYTDQSIRAGEQVNTTFISTGIGEVDGSWQGSMTSSSSSWTFGLDVGEHKVPKENWAGKFNGTDLTGSTEASDEPNNYLQNIFAPCCLAGESMIQECPRSMSESSIEDSPVLKYPYHQIEKYPVRMLEYGLSERTDSLSTLDDMEGCQQQLFLKETFSEDERDVDINCCNEGVSFETEI</sequence>
<evidence type="ECO:0000256" key="3">
    <source>
        <dbReference type="SAM" id="MobiDB-lite"/>
    </source>
</evidence>
<gene>
    <name evidence="6" type="primary">LOC106478095</name>
</gene>
<evidence type="ECO:0000256" key="1">
    <source>
        <dbReference type="ARBA" id="ARBA00023054"/>
    </source>
</evidence>
<feature type="region of interest" description="Disordered" evidence="3">
    <location>
        <begin position="1131"/>
        <end position="1157"/>
    </location>
</feature>
<feature type="compositionally biased region" description="Polar residues" evidence="3">
    <location>
        <begin position="1131"/>
        <end position="1148"/>
    </location>
</feature>
<dbReference type="PANTHER" id="PTHR24200:SF11">
    <property type="entry name" value="TOUCAN, ISOFORM A"/>
    <property type="match status" value="1"/>
</dbReference>
<feature type="compositionally biased region" description="Polar residues" evidence="3">
    <location>
        <begin position="1034"/>
        <end position="1043"/>
    </location>
</feature>
<feature type="region of interest" description="Disordered" evidence="3">
    <location>
        <begin position="1194"/>
        <end position="1271"/>
    </location>
</feature>
<dbReference type="InterPro" id="IPR036859">
    <property type="entry name" value="CAP-Gly_dom_sf"/>
</dbReference>
<dbReference type="RefSeq" id="XP_022237253.1">
    <property type="nucleotide sequence ID" value="XM_022381545.1"/>
</dbReference>
<evidence type="ECO:0000256" key="2">
    <source>
        <dbReference type="SAM" id="Coils"/>
    </source>
</evidence>
<organism evidence="5 6">
    <name type="scientific">Limulus polyphemus</name>
    <name type="common">Atlantic horseshoe crab</name>
    <dbReference type="NCBI Taxonomy" id="6850"/>
    <lineage>
        <taxon>Eukaryota</taxon>
        <taxon>Metazoa</taxon>
        <taxon>Ecdysozoa</taxon>
        <taxon>Arthropoda</taxon>
        <taxon>Chelicerata</taxon>
        <taxon>Merostomata</taxon>
        <taxon>Xiphosura</taxon>
        <taxon>Limulidae</taxon>
        <taxon>Limulus</taxon>
    </lineage>
</organism>
<accession>A0ABM1S0U8</accession>
<dbReference type="Proteomes" id="UP000694941">
    <property type="component" value="Unplaced"/>
</dbReference>
<protein>
    <submittedName>
        <fullName evidence="6">Restin homolog isoform X1</fullName>
    </submittedName>
</protein>
<feature type="compositionally biased region" description="Basic and acidic residues" evidence="3">
    <location>
        <begin position="981"/>
        <end position="992"/>
    </location>
</feature>
<dbReference type="PROSITE" id="PS00845">
    <property type="entry name" value="CAP_GLY_1"/>
    <property type="match status" value="1"/>
</dbReference>
<feature type="region of interest" description="Disordered" evidence="3">
    <location>
        <begin position="919"/>
        <end position="943"/>
    </location>
</feature>
<feature type="region of interest" description="Disordered" evidence="3">
    <location>
        <begin position="951"/>
        <end position="970"/>
    </location>
</feature>
<name>A0ABM1S0U8_LIMPO</name>
<feature type="region of interest" description="Disordered" evidence="3">
    <location>
        <begin position="1"/>
        <end position="20"/>
    </location>
</feature>
<dbReference type="SUPFAM" id="SSF74924">
    <property type="entry name" value="Cap-Gly domain"/>
    <property type="match status" value="1"/>
</dbReference>
<feature type="compositionally biased region" description="Polar residues" evidence="3">
    <location>
        <begin position="1194"/>
        <end position="1205"/>
    </location>
</feature>
<dbReference type="PANTHER" id="PTHR24200">
    <property type="entry name" value="TOUCAN, ISOFORM A"/>
    <property type="match status" value="1"/>
</dbReference>
<feature type="compositionally biased region" description="Low complexity" evidence="3">
    <location>
        <begin position="1670"/>
        <end position="1682"/>
    </location>
</feature>
<dbReference type="SMART" id="SM01052">
    <property type="entry name" value="CAP_GLY"/>
    <property type="match status" value="1"/>
</dbReference>
<keyword evidence="1 2" id="KW-0175">Coiled coil</keyword>
<feature type="compositionally biased region" description="Basic and acidic residues" evidence="3">
    <location>
        <begin position="1011"/>
        <end position="1030"/>
    </location>
</feature>
<dbReference type="GeneID" id="106478095"/>
<dbReference type="Pfam" id="PF01302">
    <property type="entry name" value="CAP_GLY"/>
    <property type="match status" value="1"/>
</dbReference>
<proteinExistence type="predicted"/>
<feature type="coiled-coil region" evidence="2">
    <location>
        <begin position="1446"/>
        <end position="1603"/>
    </location>
</feature>
<feature type="region of interest" description="Disordered" evidence="3">
    <location>
        <begin position="978"/>
        <end position="1052"/>
    </location>
</feature>
<feature type="compositionally biased region" description="Polar residues" evidence="3">
    <location>
        <begin position="1216"/>
        <end position="1234"/>
    </location>
</feature>
<feature type="coiled-coil region" evidence="2">
    <location>
        <begin position="1329"/>
        <end position="1393"/>
    </location>
</feature>
<evidence type="ECO:0000313" key="6">
    <source>
        <dbReference type="RefSeq" id="XP_022237253.1"/>
    </source>
</evidence>
<keyword evidence="5" id="KW-1185">Reference proteome</keyword>
<dbReference type="PROSITE" id="PS50245">
    <property type="entry name" value="CAP_GLY_2"/>
    <property type="match status" value="1"/>
</dbReference>
<evidence type="ECO:0000313" key="5">
    <source>
        <dbReference type="Proteomes" id="UP000694941"/>
    </source>
</evidence>
<reference evidence="6" key="1">
    <citation type="submission" date="2025-08" db="UniProtKB">
        <authorList>
            <consortium name="RefSeq"/>
        </authorList>
    </citation>
    <scope>IDENTIFICATION</scope>
    <source>
        <tissue evidence="6">Muscle</tissue>
    </source>
</reference>
<dbReference type="InterPro" id="IPR000938">
    <property type="entry name" value="CAP-Gly_domain"/>
</dbReference>
<dbReference type="Gene3D" id="2.30.30.190">
    <property type="entry name" value="CAP Gly-rich-like domain"/>
    <property type="match status" value="1"/>
</dbReference>
<feature type="compositionally biased region" description="Basic and acidic residues" evidence="3">
    <location>
        <begin position="1"/>
        <end position="12"/>
    </location>
</feature>
<dbReference type="InterPro" id="IPR051293">
    <property type="entry name" value="MTUS1/CCDC69"/>
</dbReference>
<feature type="compositionally biased region" description="Low complexity" evidence="3">
    <location>
        <begin position="1235"/>
        <end position="1249"/>
    </location>
</feature>
<feature type="compositionally biased region" description="Basic and acidic residues" evidence="3">
    <location>
        <begin position="919"/>
        <end position="928"/>
    </location>
</feature>